<evidence type="ECO:0000313" key="2">
    <source>
        <dbReference type="Proteomes" id="UP001371456"/>
    </source>
</evidence>
<reference evidence="1 2" key="1">
    <citation type="submission" date="2024-02" db="EMBL/GenBank/DDBJ databases">
        <title>de novo genome assembly of Solanum bulbocastanum strain 11H21.</title>
        <authorList>
            <person name="Hosaka A.J."/>
        </authorList>
    </citation>
    <scope>NUCLEOTIDE SEQUENCE [LARGE SCALE GENOMIC DNA]</scope>
    <source>
        <tissue evidence="1">Young leaves</tissue>
    </source>
</reference>
<evidence type="ECO:0000313" key="1">
    <source>
        <dbReference type="EMBL" id="KAK6774943.1"/>
    </source>
</evidence>
<proteinExistence type="predicted"/>
<dbReference type="Proteomes" id="UP001371456">
    <property type="component" value="Unassembled WGS sequence"/>
</dbReference>
<protein>
    <submittedName>
        <fullName evidence="1">Uncharacterized protein</fullName>
    </submittedName>
</protein>
<keyword evidence="2" id="KW-1185">Reference proteome</keyword>
<accession>A0AAN8Y2W1</accession>
<dbReference type="EMBL" id="JBANQN010000011">
    <property type="protein sequence ID" value="KAK6774943.1"/>
    <property type="molecule type" value="Genomic_DNA"/>
</dbReference>
<organism evidence="1 2">
    <name type="scientific">Solanum bulbocastanum</name>
    <name type="common">Wild potato</name>
    <dbReference type="NCBI Taxonomy" id="147425"/>
    <lineage>
        <taxon>Eukaryota</taxon>
        <taxon>Viridiplantae</taxon>
        <taxon>Streptophyta</taxon>
        <taxon>Embryophyta</taxon>
        <taxon>Tracheophyta</taxon>
        <taxon>Spermatophyta</taxon>
        <taxon>Magnoliopsida</taxon>
        <taxon>eudicotyledons</taxon>
        <taxon>Gunneridae</taxon>
        <taxon>Pentapetalae</taxon>
        <taxon>asterids</taxon>
        <taxon>lamiids</taxon>
        <taxon>Solanales</taxon>
        <taxon>Solanaceae</taxon>
        <taxon>Solanoideae</taxon>
        <taxon>Solaneae</taxon>
        <taxon>Solanum</taxon>
    </lineage>
</organism>
<sequence length="27" mass="3201">MSLSLCRIVGARHRKSIITTVKMKERW</sequence>
<name>A0AAN8Y2W1_SOLBU</name>
<dbReference type="AlphaFoldDB" id="A0AAN8Y2W1"/>
<gene>
    <name evidence="1" type="ORF">RDI58_025944</name>
</gene>
<comment type="caution">
    <text evidence="1">The sequence shown here is derived from an EMBL/GenBank/DDBJ whole genome shotgun (WGS) entry which is preliminary data.</text>
</comment>